<dbReference type="AlphaFoldDB" id="A0A0F5JEI9"/>
<dbReference type="EMBL" id="AQHV01000011">
    <property type="protein sequence ID" value="KKB55945.1"/>
    <property type="molecule type" value="Genomic_DNA"/>
</dbReference>
<feature type="domain" description="Gfo/Idh/MocA-like oxidoreductase bacterial type C-terminal" evidence="2">
    <location>
        <begin position="219"/>
        <end position="277"/>
    </location>
</feature>
<dbReference type="InterPro" id="IPR006311">
    <property type="entry name" value="TAT_signal"/>
</dbReference>
<gene>
    <name evidence="3" type="ORF">HMPREF1535_01917</name>
</gene>
<name>A0A0F5JEI9_9BACT</name>
<proteinExistence type="predicted"/>
<dbReference type="Proteomes" id="UP000033047">
    <property type="component" value="Unassembled WGS sequence"/>
</dbReference>
<evidence type="ECO:0000259" key="1">
    <source>
        <dbReference type="Pfam" id="PF01408"/>
    </source>
</evidence>
<dbReference type="PATRIC" id="fig|927665.4.peg.1961"/>
<dbReference type="HOGENOM" id="CLU_023194_24_0_10"/>
<accession>A0A0F5JEI9</accession>
<evidence type="ECO:0000313" key="4">
    <source>
        <dbReference type="Proteomes" id="UP000033047"/>
    </source>
</evidence>
<protein>
    <recommendedName>
        <fullName evidence="5">Tat (Twin-arginine translocation) pathway signal sequence</fullName>
    </recommendedName>
</protein>
<dbReference type="Pfam" id="PF01408">
    <property type="entry name" value="GFO_IDH_MocA"/>
    <property type="match status" value="1"/>
</dbReference>
<dbReference type="InterPro" id="IPR043906">
    <property type="entry name" value="Gfo/Idh/MocA_OxRdtase_bact_C"/>
</dbReference>
<dbReference type="InterPro" id="IPR000683">
    <property type="entry name" value="Gfo/Idh/MocA-like_OxRdtase_N"/>
</dbReference>
<dbReference type="Gene3D" id="3.40.50.720">
    <property type="entry name" value="NAD(P)-binding Rossmann-like Domain"/>
    <property type="match status" value="1"/>
</dbReference>
<dbReference type="SUPFAM" id="SSF51735">
    <property type="entry name" value="NAD(P)-binding Rossmann-fold domains"/>
    <property type="match status" value="1"/>
</dbReference>
<dbReference type="InterPro" id="IPR036291">
    <property type="entry name" value="NAD(P)-bd_dom_sf"/>
</dbReference>
<dbReference type="RefSeq" id="WP_046145958.1">
    <property type="nucleotide sequence ID" value="NZ_KQ033912.1"/>
</dbReference>
<comment type="caution">
    <text evidence="3">The sequence shown here is derived from an EMBL/GenBank/DDBJ whole genome shotgun (WGS) entry which is preliminary data.</text>
</comment>
<dbReference type="PANTHER" id="PTHR43818:SF3">
    <property type="entry name" value="OXIDOREDUCTASE-RELATED"/>
    <property type="match status" value="1"/>
</dbReference>
<dbReference type="SUPFAM" id="SSF55347">
    <property type="entry name" value="Glyceraldehyde-3-phosphate dehydrogenase-like, C-terminal domain"/>
    <property type="match status" value="1"/>
</dbReference>
<dbReference type="STRING" id="927665.HMPREF1535_01917"/>
<organism evidence="3 4">
    <name type="scientific">Parabacteroides goldsteinii DSM 19448 = WAL 12034</name>
    <dbReference type="NCBI Taxonomy" id="927665"/>
    <lineage>
        <taxon>Bacteria</taxon>
        <taxon>Pseudomonadati</taxon>
        <taxon>Bacteroidota</taxon>
        <taxon>Bacteroidia</taxon>
        <taxon>Bacteroidales</taxon>
        <taxon>Tannerellaceae</taxon>
        <taxon>Parabacteroides</taxon>
    </lineage>
</organism>
<reference evidence="3 4" key="1">
    <citation type="submission" date="2013-04" db="EMBL/GenBank/DDBJ databases">
        <title>The Genome Sequence of Parabacteroides goldsteinii DSM 19448.</title>
        <authorList>
            <consortium name="The Broad Institute Genomics Platform"/>
            <person name="Earl A."/>
            <person name="Ward D."/>
            <person name="Feldgarden M."/>
            <person name="Gevers D."/>
            <person name="Martens E."/>
            <person name="Sakamoto M."/>
            <person name="Benno Y."/>
            <person name="Song Y."/>
            <person name="Liu C."/>
            <person name="Lee J."/>
            <person name="Bolanos M."/>
            <person name="Vaisanen M.L."/>
            <person name="Finegold S.M."/>
            <person name="Walker B."/>
            <person name="Young S."/>
            <person name="Zeng Q."/>
            <person name="Gargeya S."/>
            <person name="Fitzgerald M."/>
            <person name="Haas B."/>
            <person name="Abouelleil A."/>
            <person name="Allen A.W."/>
            <person name="Alvarado L."/>
            <person name="Arachchi H.M."/>
            <person name="Berlin A.M."/>
            <person name="Chapman S.B."/>
            <person name="Gainer-Dewar J."/>
            <person name="Goldberg J."/>
            <person name="Griggs A."/>
            <person name="Gujja S."/>
            <person name="Hansen M."/>
            <person name="Howarth C."/>
            <person name="Imamovic A."/>
            <person name="Ireland A."/>
            <person name="Larimer J."/>
            <person name="McCowan C."/>
            <person name="Murphy C."/>
            <person name="Pearson M."/>
            <person name="Poon T.W."/>
            <person name="Priest M."/>
            <person name="Roberts A."/>
            <person name="Saif S."/>
            <person name="Shea T."/>
            <person name="Sisk P."/>
            <person name="Sykes S."/>
            <person name="Wortman J."/>
            <person name="Nusbaum C."/>
            <person name="Birren B."/>
        </authorList>
    </citation>
    <scope>NUCLEOTIDE SEQUENCE [LARGE SCALE GENOMIC DNA]</scope>
    <source>
        <strain evidence="3 4">DSM 19448</strain>
    </source>
</reference>
<dbReference type="PANTHER" id="PTHR43818">
    <property type="entry name" value="BCDNA.GH03377"/>
    <property type="match status" value="1"/>
</dbReference>
<evidence type="ECO:0008006" key="5">
    <source>
        <dbReference type="Google" id="ProtNLM"/>
    </source>
</evidence>
<dbReference type="PROSITE" id="PS51318">
    <property type="entry name" value="TAT"/>
    <property type="match status" value="1"/>
</dbReference>
<evidence type="ECO:0000259" key="2">
    <source>
        <dbReference type="Pfam" id="PF19051"/>
    </source>
</evidence>
<sequence length="478" mass="53853">MKSEDISRRSFLKRALALSAATVIPSFWIPSKAGAMPGVPFVSANEKVNIAFIGIGNRGGEIAKELYKTGLCNVVALCDVDMGAKHTQELISMFPKVPRYQDFRKMFDQMADKIDAVTVGVPDHAHFPITIEAMAHGKHVYVEKPMARTFQEIELMMRGEKKYGVVTQMGNQGHSEANYFQFKAWKEAGLIKDVTAITAHMNSPRRWHGWNPNIKHMPMGEPIPETMDWDTWLGVVQHHDYNHDYHMGQWRCWYDFGMGALGDWGAHILDTAHEFLDMGLPTEINPLYLKDHNKFFFPMSSTILFKFPERGDMPGIDVTWYDGLDNIPPVPENFGSSDVDPNIPTVAGGKLQLMKLNPGKEIYTKTLTFKGGSHGSTLSVIPDKIAKEMNPTLPEYQKSPSNHYANFLLACQGKEKPRSPFSIAGPLSQVFCLGVLAQRLNRKLVLDRTTKEIVNDSFANQMLSGQPPRKGWEEYYNV</sequence>
<dbReference type="GO" id="GO:0000166">
    <property type="term" value="F:nucleotide binding"/>
    <property type="evidence" value="ECO:0007669"/>
    <property type="project" value="InterPro"/>
</dbReference>
<dbReference type="InterPro" id="IPR050463">
    <property type="entry name" value="Gfo/Idh/MocA_oxidrdct_glycsds"/>
</dbReference>
<dbReference type="Pfam" id="PF19051">
    <property type="entry name" value="GFO_IDH_MocA_C2"/>
    <property type="match status" value="1"/>
</dbReference>
<evidence type="ECO:0000313" key="3">
    <source>
        <dbReference type="EMBL" id="KKB55945.1"/>
    </source>
</evidence>
<feature type="domain" description="Gfo/Idh/MocA-like oxidoreductase N-terminal" evidence="1">
    <location>
        <begin position="48"/>
        <end position="170"/>
    </location>
</feature>